<feature type="transmembrane region" description="Helical" evidence="6">
    <location>
        <begin position="43"/>
        <end position="67"/>
    </location>
</feature>
<name>A0AAD5R3H6_PARTN</name>
<sequence length="339" mass="37974">MSRDRSLDRVTHDRRQESVVLQHLSVLRPDSLTFLKNLLPSMFLWHVITSLMCIVVVTYPSCALRFLTPRLNMQQALSHSQVSFSLICETALRSFCWCYRMNRASNPSATNFFDNIQRTFSGLNNKLEKNVQEHLRNVYATVAIGIGAAAIGAAIHIFTNILRANMLMAFASIAVMMALISTPHTRENEKKRLGYFLIFCGLSGLSMGPLLERVIEIDPSCVLTALLASTAVFGCFSLVALHAPSTKYIHMGGTLASAALCLILASLFASYYVVILGGLALSCAFVVYDTQLIAEKSRRGDDDYIWHSVELFIDFANIFKYLLVILADKKERDNRKRKE</sequence>
<reference evidence="8" key="1">
    <citation type="submission" date="2021-06" db="EMBL/GenBank/DDBJ databases">
        <title>Parelaphostrongylus tenuis whole genome reference sequence.</title>
        <authorList>
            <person name="Garwood T.J."/>
            <person name="Larsen P.A."/>
            <person name="Fountain-Jones N.M."/>
            <person name="Garbe J.R."/>
            <person name="Macchietto M.G."/>
            <person name="Kania S.A."/>
            <person name="Gerhold R.W."/>
            <person name="Richards J.E."/>
            <person name="Wolf T.M."/>
        </authorList>
    </citation>
    <scope>NUCLEOTIDE SEQUENCE</scope>
    <source>
        <strain evidence="8">MNPRO001-30</strain>
        <tissue evidence="8">Meninges</tissue>
    </source>
</reference>
<dbReference type="GO" id="GO:0031966">
    <property type="term" value="C:mitochondrial membrane"/>
    <property type="evidence" value="ECO:0007669"/>
    <property type="project" value="TreeGrafter"/>
</dbReference>
<evidence type="ECO:0000313" key="9">
    <source>
        <dbReference type="Proteomes" id="UP001196413"/>
    </source>
</evidence>
<dbReference type="PANTHER" id="PTHR23291">
    <property type="entry name" value="BAX INHIBITOR-RELATED"/>
    <property type="match status" value="1"/>
</dbReference>
<dbReference type="GO" id="GO:2001234">
    <property type="term" value="P:negative regulation of apoptotic signaling pathway"/>
    <property type="evidence" value="ECO:0007669"/>
    <property type="project" value="TreeGrafter"/>
</dbReference>
<evidence type="ECO:0000313" key="7">
    <source>
        <dbReference type="EMBL" id="KAJ1368224.1"/>
    </source>
</evidence>
<feature type="transmembrane region" description="Helical" evidence="6">
    <location>
        <begin position="223"/>
        <end position="243"/>
    </location>
</feature>
<feature type="transmembrane region" description="Helical" evidence="6">
    <location>
        <begin position="193"/>
        <end position="211"/>
    </location>
</feature>
<protein>
    <submittedName>
        <fullName evidence="8">Bax inhibitor 1</fullName>
    </submittedName>
</protein>
<proteinExistence type="inferred from homology"/>
<evidence type="ECO:0000256" key="4">
    <source>
        <dbReference type="ARBA" id="ARBA00022989"/>
    </source>
</evidence>
<dbReference type="GO" id="GO:0019899">
    <property type="term" value="F:enzyme binding"/>
    <property type="evidence" value="ECO:0007669"/>
    <property type="project" value="TreeGrafter"/>
</dbReference>
<feature type="transmembrane region" description="Helical" evidence="6">
    <location>
        <begin position="164"/>
        <end position="181"/>
    </location>
</feature>
<gene>
    <name evidence="8" type="primary">TMBIM6_2</name>
    <name evidence="7" type="synonym">TMBIM6_1</name>
    <name evidence="7" type="ORF">KIN20_029305</name>
    <name evidence="8" type="ORF">KIN20_030156</name>
</gene>
<comment type="subcellular location">
    <subcellularLocation>
        <location evidence="1">Membrane</location>
        <topology evidence="1">Multi-pass membrane protein</topology>
    </subcellularLocation>
</comment>
<keyword evidence="5 6" id="KW-0472">Membrane</keyword>
<dbReference type="Proteomes" id="UP001196413">
    <property type="component" value="Unassembled WGS sequence"/>
</dbReference>
<dbReference type="InterPro" id="IPR006214">
    <property type="entry name" value="Bax_inhibitor_1-related"/>
</dbReference>
<feature type="transmembrane region" description="Helical" evidence="6">
    <location>
        <begin position="138"/>
        <end position="158"/>
    </location>
</feature>
<evidence type="ECO:0000256" key="6">
    <source>
        <dbReference type="RuleBase" id="RU004379"/>
    </source>
</evidence>
<dbReference type="PANTHER" id="PTHR23291:SF32">
    <property type="entry name" value="BAX INHIBITOR 1"/>
    <property type="match status" value="1"/>
</dbReference>
<dbReference type="AlphaFoldDB" id="A0AAD5R3H6"/>
<evidence type="ECO:0000313" key="8">
    <source>
        <dbReference type="EMBL" id="KAJ1368822.1"/>
    </source>
</evidence>
<dbReference type="GO" id="GO:0034620">
    <property type="term" value="P:cellular response to unfolded protein"/>
    <property type="evidence" value="ECO:0007669"/>
    <property type="project" value="TreeGrafter"/>
</dbReference>
<keyword evidence="9" id="KW-1185">Reference proteome</keyword>
<accession>A0AAD5R3H6</accession>
<dbReference type="GO" id="GO:0033119">
    <property type="term" value="P:negative regulation of RNA splicing"/>
    <property type="evidence" value="ECO:0007669"/>
    <property type="project" value="TreeGrafter"/>
</dbReference>
<dbReference type="EMBL" id="JAHQIW010006321">
    <property type="protein sequence ID" value="KAJ1368822.1"/>
    <property type="molecule type" value="Genomic_DNA"/>
</dbReference>
<feature type="transmembrane region" description="Helical" evidence="6">
    <location>
        <begin position="304"/>
        <end position="327"/>
    </location>
</feature>
<evidence type="ECO:0000256" key="1">
    <source>
        <dbReference type="ARBA" id="ARBA00004141"/>
    </source>
</evidence>
<organism evidence="8 9">
    <name type="scientific">Parelaphostrongylus tenuis</name>
    <name type="common">Meningeal worm</name>
    <dbReference type="NCBI Taxonomy" id="148309"/>
    <lineage>
        <taxon>Eukaryota</taxon>
        <taxon>Metazoa</taxon>
        <taxon>Ecdysozoa</taxon>
        <taxon>Nematoda</taxon>
        <taxon>Chromadorea</taxon>
        <taxon>Rhabditida</taxon>
        <taxon>Rhabditina</taxon>
        <taxon>Rhabditomorpha</taxon>
        <taxon>Strongyloidea</taxon>
        <taxon>Metastrongylidae</taxon>
        <taxon>Parelaphostrongylus</taxon>
    </lineage>
</organism>
<comment type="similarity">
    <text evidence="2 6">Belongs to the BI1 family.</text>
</comment>
<feature type="transmembrane region" description="Helical" evidence="6">
    <location>
        <begin position="255"/>
        <end position="288"/>
    </location>
</feature>
<comment type="caution">
    <text evidence="8">The sequence shown here is derived from an EMBL/GenBank/DDBJ whole genome shotgun (WGS) entry which is preliminary data.</text>
</comment>
<evidence type="ECO:0000256" key="5">
    <source>
        <dbReference type="ARBA" id="ARBA00023136"/>
    </source>
</evidence>
<keyword evidence="3 6" id="KW-0812">Transmembrane</keyword>
<evidence type="ECO:0000256" key="2">
    <source>
        <dbReference type="ARBA" id="ARBA00010350"/>
    </source>
</evidence>
<dbReference type="Pfam" id="PF01027">
    <property type="entry name" value="Bax1-I"/>
    <property type="match status" value="1"/>
</dbReference>
<dbReference type="EMBL" id="JAHQIW010006117">
    <property type="protein sequence ID" value="KAJ1368224.1"/>
    <property type="molecule type" value="Genomic_DNA"/>
</dbReference>
<keyword evidence="4 6" id="KW-1133">Transmembrane helix</keyword>
<evidence type="ECO:0000256" key="3">
    <source>
        <dbReference type="ARBA" id="ARBA00022692"/>
    </source>
</evidence>